<dbReference type="PANTHER" id="PTHR34070">
    <property type="entry name" value="ARMADILLO-TYPE FOLD"/>
    <property type="match status" value="1"/>
</dbReference>
<dbReference type="AlphaFoldDB" id="A0A5J4QQT7"/>
<dbReference type="InterPro" id="IPR016024">
    <property type="entry name" value="ARM-type_fold"/>
</dbReference>
<sequence>MELKTNEIRQELEKYINPVKREYLPNFFKTGKGQYGEGDKFLGVIVPNIRLVAKKYKSESLETIGELLQSEWHECRLCALLMMVEQFKECDEKEKDMIYQFYLSQTAWINNWDLVDLSAPNIVGTYLLDKSRDDLYRLAGSSSLWEQRIAIVSTIALIKNNDFIDTIYLSEKLLTHKHDLIHKAVGWMLREMGKRDKDLLVQFLEKYAAVMPRTMLRYSIEKFEEGERQYYMRLKKN</sequence>
<comment type="caution">
    <text evidence="1">The sequence shown here is derived from an EMBL/GenBank/DDBJ whole genome shotgun (WGS) entry which is preliminary data.</text>
</comment>
<protein>
    <recommendedName>
        <fullName evidence="2">DNA alkylation repair enzyme</fullName>
    </recommendedName>
</protein>
<accession>A0A5J4QQT7</accession>
<dbReference type="EMBL" id="SNRY01002699">
    <property type="protein sequence ID" value="KAA6323882.1"/>
    <property type="molecule type" value="Genomic_DNA"/>
</dbReference>
<dbReference type="Gene3D" id="1.25.10.90">
    <property type="match status" value="1"/>
</dbReference>
<dbReference type="PANTHER" id="PTHR34070:SF1">
    <property type="entry name" value="DNA ALKYLATION REPAIR PROTEIN"/>
    <property type="match status" value="1"/>
</dbReference>
<reference evidence="1" key="1">
    <citation type="submission" date="2019-03" db="EMBL/GenBank/DDBJ databases">
        <title>Single cell metagenomics reveals metabolic interactions within the superorganism composed of flagellate Streblomastix strix and complex community of Bacteroidetes bacteria on its surface.</title>
        <authorList>
            <person name="Treitli S.C."/>
            <person name="Kolisko M."/>
            <person name="Husnik F."/>
            <person name="Keeling P."/>
            <person name="Hampl V."/>
        </authorList>
    </citation>
    <scope>NUCLEOTIDE SEQUENCE</scope>
    <source>
        <strain evidence="1">STM</strain>
    </source>
</reference>
<name>A0A5J4QQT7_9ZZZZ</name>
<organism evidence="1">
    <name type="scientific">termite gut metagenome</name>
    <dbReference type="NCBI Taxonomy" id="433724"/>
    <lineage>
        <taxon>unclassified sequences</taxon>
        <taxon>metagenomes</taxon>
        <taxon>organismal metagenomes</taxon>
    </lineage>
</organism>
<evidence type="ECO:0000313" key="1">
    <source>
        <dbReference type="EMBL" id="KAA6323882.1"/>
    </source>
</evidence>
<gene>
    <name evidence="1" type="ORF">EZS27_026730</name>
</gene>
<evidence type="ECO:0008006" key="2">
    <source>
        <dbReference type="Google" id="ProtNLM"/>
    </source>
</evidence>
<dbReference type="SUPFAM" id="SSF48371">
    <property type="entry name" value="ARM repeat"/>
    <property type="match status" value="1"/>
</dbReference>
<dbReference type="InterPro" id="IPR014825">
    <property type="entry name" value="DNA_alkylation"/>
</dbReference>
<dbReference type="Pfam" id="PF08713">
    <property type="entry name" value="DNA_alkylation"/>
    <property type="match status" value="1"/>
</dbReference>
<dbReference type="CDD" id="cd06561">
    <property type="entry name" value="AlkD_like"/>
    <property type="match status" value="1"/>
</dbReference>
<proteinExistence type="predicted"/>